<accession>A0A9P5ZJZ1</accession>
<dbReference type="Proteomes" id="UP000807025">
    <property type="component" value="Unassembled WGS sequence"/>
</dbReference>
<sequence length="156" mass="18006">MQLLQESDAHSWDLRDPSALLECFYFLLASKKTVDSNLQNVPDGLRQRDAAALIDWDTLRKRVGDWNECDRERTVTAERRRLGAARLDNSANVDHHSDGYETDSEESGSGDEESDRKAREAKYVSALDWRYGREYPVQDLDAWYRNPDSMKIAFDS</sequence>
<feature type="region of interest" description="Disordered" evidence="1">
    <location>
        <begin position="86"/>
        <end position="119"/>
    </location>
</feature>
<reference evidence="2" key="1">
    <citation type="submission" date="2020-11" db="EMBL/GenBank/DDBJ databases">
        <authorList>
            <consortium name="DOE Joint Genome Institute"/>
            <person name="Ahrendt S."/>
            <person name="Riley R."/>
            <person name="Andreopoulos W."/>
            <person name="Labutti K."/>
            <person name="Pangilinan J."/>
            <person name="Ruiz-Duenas F.J."/>
            <person name="Barrasa J.M."/>
            <person name="Sanchez-Garcia M."/>
            <person name="Camarero S."/>
            <person name="Miyauchi S."/>
            <person name="Serrano A."/>
            <person name="Linde D."/>
            <person name="Babiker R."/>
            <person name="Drula E."/>
            <person name="Ayuso-Fernandez I."/>
            <person name="Pacheco R."/>
            <person name="Padilla G."/>
            <person name="Ferreira P."/>
            <person name="Barriuso J."/>
            <person name="Kellner H."/>
            <person name="Castanera R."/>
            <person name="Alfaro M."/>
            <person name="Ramirez L."/>
            <person name="Pisabarro A.G."/>
            <person name="Kuo A."/>
            <person name="Tritt A."/>
            <person name="Lipzen A."/>
            <person name="He G."/>
            <person name="Yan M."/>
            <person name="Ng V."/>
            <person name="Cullen D."/>
            <person name="Martin F."/>
            <person name="Rosso M.-N."/>
            <person name="Henrissat B."/>
            <person name="Hibbett D."/>
            <person name="Martinez A.T."/>
            <person name="Grigoriev I.V."/>
        </authorList>
    </citation>
    <scope>NUCLEOTIDE SEQUENCE</scope>
    <source>
        <strain evidence="2">ATCC 90797</strain>
    </source>
</reference>
<gene>
    <name evidence="2" type="ORF">BDN71DRAFT_1511888</name>
</gene>
<feature type="compositionally biased region" description="Acidic residues" evidence="1">
    <location>
        <begin position="100"/>
        <end position="113"/>
    </location>
</feature>
<keyword evidence="3" id="KW-1185">Reference proteome</keyword>
<dbReference type="AlphaFoldDB" id="A0A9P5ZJZ1"/>
<comment type="caution">
    <text evidence="2">The sequence shown here is derived from an EMBL/GenBank/DDBJ whole genome shotgun (WGS) entry which is preliminary data.</text>
</comment>
<dbReference type="EMBL" id="MU154663">
    <property type="protein sequence ID" value="KAF9489672.1"/>
    <property type="molecule type" value="Genomic_DNA"/>
</dbReference>
<evidence type="ECO:0000313" key="2">
    <source>
        <dbReference type="EMBL" id="KAF9489672.1"/>
    </source>
</evidence>
<protein>
    <submittedName>
        <fullName evidence="2">Uncharacterized protein</fullName>
    </submittedName>
</protein>
<name>A0A9P5ZJZ1_PLEER</name>
<proteinExistence type="predicted"/>
<evidence type="ECO:0000313" key="3">
    <source>
        <dbReference type="Proteomes" id="UP000807025"/>
    </source>
</evidence>
<evidence type="ECO:0000256" key="1">
    <source>
        <dbReference type="SAM" id="MobiDB-lite"/>
    </source>
</evidence>
<organism evidence="2 3">
    <name type="scientific">Pleurotus eryngii</name>
    <name type="common">Boletus of the steppes</name>
    <dbReference type="NCBI Taxonomy" id="5323"/>
    <lineage>
        <taxon>Eukaryota</taxon>
        <taxon>Fungi</taxon>
        <taxon>Dikarya</taxon>
        <taxon>Basidiomycota</taxon>
        <taxon>Agaricomycotina</taxon>
        <taxon>Agaricomycetes</taxon>
        <taxon>Agaricomycetidae</taxon>
        <taxon>Agaricales</taxon>
        <taxon>Pleurotineae</taxon>
        <taxon>Pleurotaceae</taxon>
        <taxon>Pleurotus</taxon>
    </lineage>
</organism>